<dbReference type="Pfam" id="PF13976">
    <property type="entry name" value="gag_pre-integrs"/>
    <property type="match status" value="1"/>
</dbReference>
<dbReference type="InterPro" id="IPR025724">
    <property type="entry name" value="GAG-pre-integrase_dom"/>
</dbReference>
<reference evidence="2 3" key="1">
    <citation type="submission" date="2023-02" db="EMBL/GenBank/DDBJ databases">
        <title>LHISI_Scaffold_Assembly.</title>
        <authorList>
            <person name="Stuart O.P."/>
            <person name="Cleave R."/>
            <person name="Magrath M.J.L."/>
            <person name="Mikheyev A.S."/>
        </authorList>
    </citation>
    <scope>NUCLEOTIDE SEQUENCE [LARGE SCALE GENOMIC DNA]</scope>
    <source>
        <strain evidence="2">Daus_M_001</strain>
        <tissue evidence="2">Leg muscle</tissue>
    </source>
</reference>
<evidence type="ECO:0000259" key="1">
    <source>
        <dbReference type="Pfam" id="PF13976"/>
    </source>
</evidence>
<sequence length="265" mass="30457">MRLVEREGGQTCVNSSSVAFFAKQTPKSQFPKTINKSNNKDKVSNNKEWKCFGYRHTGHFKKDCPNRKAKQTGKHSENTAFYGVSSNFSELDPRMLWTADSGATQQMTMRKDWFLTYFSRNWIKGYLEDVGYIPDVGKSLFSVTSAIDKGCYATLNNKQFCQFINSVLEAQSSRIYGLFALEMRVVSIPSAEARLTVKIYLQPWHERLGHQNKRYISKFLKQNGIDIPFDGDLELCDACLVGKMHWLNFGKRKEKVSAPRRLNKC</sequence>
<accession>A0ABQ9IH48</accession>
<comment type="caution">
    <text evidence="2">The sequence shown here is derived from an EMBL/GenBank/DDBJ whole genome shotgun (WGS) entry which is preliminary data.</text>
</comment>
<proteinExistence type="predicted"/>
<organism evidence="2 3">
    <name type="scientific">Dryococelus australis</name>
    <dbReference type="NCBI Taxonomy" id="614101"/>
    <lineage>
        <taxon>Eukaryota</taxon>
        <taxon>Metazoa</taxon>
        <taxon>Ecdysozoa</taxon>
        <taxon>Arthropoda</taxon>
        <taxon>Hexapoda</taxon>
        <taxon>Insecta</taxon>
        <taxon>Pterygota</taxon>
        <taxon>Neoptera</taxon>
        <taxon>Polyneoptera</taxon>
        <taxon>Phasmatodea</taxon>
        <taxon>Verophasmatodea</taxon>
        <taxon>Anareolatae</taxon>
        <taxon>Phasmatidae</taxon>
        <taxon>Eurycanthinae</taxon>
        <taxon>Dryococelus</taxon>
    </lineage>
</organism>
<keyword evidence="3" id="KW-1185">Reference proteome</keyword>
<dbReference type="InterPro" id="IPR036875">
    <property type="entry name" value="Znf_CCHC_sf"/>
</dbReference>
<protein>
    <recommendedName>
        <fullName evidence="1">GAG-pre-integrase domain-containing protein</fullName>
    </recommendedName>
</protein>
<feature type="domain" description="GAG-pre-integrase" evidence="1">
    <location>
        <begin position="204"/>
        <end position="244"/>
    </location>
</feature>
<evidence type="ECO:0000313" key="3">
    <source>
        <dbReference type="Proteomes" id="UP001159363"/>
    </source>
</evidence>
<dbReference type="EMBL" id="JARBHB010000001">
    <property type="protein sequence ID" value="KAJ8896000.1"/>
    <property type="molecule type" value="Genomic_DNA"/>
</dbReference>
<dbReference type="SUPFAM" id="SSF57756">
    <property type="entry name" value="Retrovirus zinc finger-like domains"/>
    <property type="match status" value="1"/>
</dbReference>
<dbReference type="Proteomes" id="UP001159363">
    <property type="component" value="Chromosome 1"/>
</dbReference>
<gene>
    <name evidence="2" type="ORF">PR048_001341</name>
</gene>
<name>A0ABQ9IH48_9NEOP</name>
<evidence type="ECO:0000313" key="2">
    <source>
        <dbReference type="EMBL" id="KAJ8896000.1"/>
    </source>
</evidence>